<evidence type="ECO:0000313" key="1">
    <source>
        <dbReference type="EMBL" id="MBC9785877.1"/>
    </source>
</evidence>
<comment type="caution">
    <text evidence="1">The sequence shown here is derived from an EMBL/GenBank/DDBJ whole genome shotgun (WGS) entry which is preliminary data.</text>
</comment>
<organism evidence="1 2">
    <name type="scientific">Heliobacterium chlorum</name>
    <dbReference type="NCBI Taxonomy" id="2698"/>
    <lineage>
        <taxon>Bacteria</taxon>
        <taxon>Bacillati</taxon>
        <taxon>Bacillota</taxon>
        <taxon>Clostridia</taxon>
        <taxon>Eubacteriales</taxon>
        <taxon>Heliobacteriaceae</taxon>
        <taxon>Heliobacterium</taxon>
    </lineage>
</organism>
<dbReference type="RefSeq" id="WP_188041311.1">
    <property type="nucleotide sequence ID" value="NZ_JACVHF010000020.1"/>
</dbReference>
<proteinExistence type="predicted"/>
<evidence type="ECO:0000313" key="2">
    <source>
        <dbReference type="Proteomes" id="UP000617402"/>
    </source>
</evidence>
<evidence type="ECO:0008006" key="3">
    <source>
        <dbReference type="Google" id="ProtNLM"/>
    </source>
</evidence>
<accession>A0ABR7T6L9</accession>
<dbReference type="Proteomes" id="UP000617402">
    <property type="component" value="Unassembled WGS sequence"/>
</dbReference>
<name>A0ABR7T6L9_HELCL</name>
<keyword evidence="2" id="KW-1185">Reference proteome</keyword>
<protein>
    <recommendedName>
        <fullName evidence="3">Restriction endonuclease type IV Mrr domain-containing protein</fullName>
    </recommendedName>
</protein>
<dbReference type="EMBL" id="JACVHF010000020">
    <property type="protein sequence ID" value="MBC9785877.1"/>
    <property type="molecule type" value="Genomic_DNA"/>
</dbReference>
<gene>
    <name evidence="1" type="ORF">H1S01_15430</name>
</gene>
<sequence length="409" mass="49037">MRYKIKAFFEMDWLEYYQLLVKRINAEINMQTKEYILSIDEEEYKKFLFETYRLEKIYIDYNNENIGHPETRVRNLDDRFLRKIRVEEYYFTVTYPFLGSPELFMVKPTRFYHKTQEILVDDINYLVSFDFAFNKMNKDPHAFEIEKQGCYCRAFENVSFLNEDVEKWNKELHYLISNIFNSIKDKYKSERDFFAAINVKVNKNTETVFSTPIIKKKDVPRPSVSDNKEFSSEPTMSLEMYLDVIKVIYEAGKSMEKKPSLYIDKDEEGLRDQILFLLETRYEGITATGETFNRAGKTDILLKYADDNSNLFVAECKFWKGASELNKAINQLFERYLTWRDSKTALIFFVKNQSFTQVLNIIKNESKKHKYFSSEKNNRGESSFAYEFFLPQDREKRVFLEIIAFHFDK</sequence>
<reference evidence="1 2" key="1">
    <citation type="submission" date="2020-07" db="EMBL/GenBank/DDBJ databases">
        <title>Draft whole-genome sequence of Heliobacterium chlorum DSM 3682, type strain.</title>
        <authorList>
            <person name="Kyndt J.A."/>
            <person name="Meyer T.E."/>
            <person name="Imhoff J.F."/>
        </authorList>
    </citation>
    <scope>NUCLEOTIDE SEQUENCE [LARGE SCALE GENOMIC DNA]</scope>
    <source>
        <strain evidence="1 2">DSM 3682</strain>
    </source>
</reference>